<evidence type="ECO:0000256" key="5">
    <source>
        <dbReference type="ARBA" id="ARBA00023277"/>
    </source>
</evidence>
<protein>
    <recommendedName>
        <fullName evidence="8">AA9 family lytic polysaccharide monooxygenase</fullName>
        <ecNumber evidence="8">1.14.99.56</ecNumber>
    </recommendedName>
    <alternativeName>
        <fullName evidence="8">Endo-beta-1,4-glucanase</fullName>
    </alternativeName>
    <alternativeName>
        <fullName evidence="8">Glycosyl hydrolase 61 family protein</fullName>
    </alternativeName>
</protein>
<organism evidence="11 12">
    <name type="scientific">Trametes pubescens</name>
    <name type="common">White-rot fungus</name>
    <dbReference type="NCBI Taxonomy" id="154538"/>
    <lineage>
        <taxon>Eukaryota</taxon>
        <taxon>Fungi</taxon>
        <taxon>Dikarya</taxon>
        <taxon>Basidiomycota</taxon>
        <taxon>Agaricomycotina</taxon>
        <taxon>Agaricomycetes</taxon>
        <taxon>Polyporales</taxon>
        <taxon>Polyporaceae</taxon>
        <taxon>Trametes</taxon>
    </lineage>
</organism>
<name>A0A1M2VRZ7_TRAPU</name>
<evidence type="ECO:0000256" key="9">
    <source>
        <dbReference type="SAM" id="SignalP"/>
    </source>
</evidence>
<dbReference type="PANTHER" id="PTHR33353:SF17">
    <property type="entry name" value="ENDO-BETA-1,4-GLUCANASE D"/>
    <property type="match status" value="1"/>
</dbReference>
<feature type="chain" id="PRO_5013086778" description="AA9 family lytic polysaccharide monooxygenase" evidence="9">
    <location>
        <begin position="21"/>
        <end position="237"/>
    </location>
</feature>
<dbReference type="OrthoDB" id="2525337at2759"/>
<sequence>MKTHFASLVAFVLTAGSVSARTVFSAIAVDGVEQGHGIAVRVPTTNNPVTDISSPSIICNTDFIQPVSSAVASVPAGGVVSAEFHHTPAGYIGPDPADPLDPTNKGPVIAYLASIPDATQTDVSGLKWFKIFEDGLNPQTHQWGSDHLFNSGGFANVTIPSCIEAGQYLLRVESISLSSATSYPGAQFFLSCAQLEVTGGGKASPATVSFPGAYTPTTPGITANIYGDSTYTVPGEL</sequence>
<dbReference type="GO" id="GO:0030248">
    <property type="term" value="F:cellulose binding"/>
    <property type="evidence" value="ECO:0007669"/>
    <property type="project" value="UniProtKB-UniRule"/>
</dbReference>
<keyword evidence="9" id="KW-0732">Signal</keyword>
<evidence type="ECO:0000256" key="7">
    <source>
        <dbReference type="ARBA" id="ARBA00044502"/>
    </source>
</evidence>
<evidence type="ECO:0000256" key="4">
    <source>
        <dbReference type="ARBA" id="ARBA00023157"/>
    </source>
</evidence>
<evidence type="ECO:0000256" key="2">
    <source>
        <dbReference type="ARBA" id="ARBA00022525"/>
    </source>
</evidence>
<comment type="subcellular location">
    <subcellularLocation>
        <location evidence="1 8">Secreted</location>
    </subcellularLocation>
</comment>
<keyword evidence="6 8" id="KW-0624">Polysaccharide degradation</keyword>
<dbReference type="CDD" id="cd21175">
    <property type="entry name" value="LPMO_AA9"/>
    <property type="match status" value="1"/>
</dbReference>
<feature type="domain" description="Auxiliary Activity family 9 catalytic" evidence="10">
    <location>
        <begin position="22"/>
        <end position="228"/>
    </location>
</feature>
<keyword evidence="3 8" id="KW-0136">Cellulose degradation</keyword>
<proteinExistence type="inferred from homology"/>
<comment type="catalytic activity">
    <reaction evidence="8">
        <text>[(1-&gt;4)-beta-D-glucosyl]n+m + reduced acceptor + O2 = 4-dehydro-beta-D-glucosyl-[(1-&gt;4)-beta-D-glucosyl]n-1 + [(1-&gt;4)-beta-D-glucosyl]m + acceptor + H2O.</text>
        <dbReference type="EC" id="1.14.99.56"/>
    </reaction>
</comment>
<dbReference type="GO" id="GO:0008810">
    <property type="term" value="F:cellulase activity"/>
    <property type="evidence" value="ECO:0007669"/>
    <property type="project" value="UniProtKB-UniRule"/>
</dbReference>
<accession>A0A1M2VRZ7</accession>
<dbReference type="EC" id="1.14.99.56" evidence="8"/>
<dbReference type="PANTHER" id="PTHR33353">
    <property type="entry name" value="PUTATIVE (AFU_ORTHOLOGUE AFUA_1G12560)-RELATED"/>
    <property type="match status" value="1"/>
</dbReference>
<dbReference type="Proteomes" id="UP000184267">
    <property type="component" value="Unassembled WGS sequence"/>
</dbReference>
<dbReference type="STRING" id="154538.A0A1M2VRZ7"/>
<dbReference type="InterPro" id="IPR005103">
    <property type="entry name" value="AA9_LPMO"/>
</dbReference>
<evidence type="ECO:0000256" key="1">
    <source>
        <dbReference type="ARBA" id="ARBA00004613"/>
    </source>
</evidence>
<evidence type="ECO:0000313" key="12">
    <source>
        <dbReference type="Proteomes" id="UP000184267"/>
    </source>
</evidence>
<keyword evidence="2 8" id="KW-0964">Secreted</keyword>
<evidence type="ECO:0000313" key="11">
    <source>
        <dbReference type="EMBL" id="OJT10389.1"/>
    </source>
</evidence>
<comment type="similarity">
    <text evidence="7">Belongs to the polysaccharide monooxygenase AA9 family.</text>
</comment>
<gene>
    <name evidence="11" type="ORF">TRAPUB_13081</name>
</gene>
<dbReference type="GO" id="GO:0005576">
    <property type="term" value="C:extracellular region"/>
    <property type="evidence" value="ECO:0007669"/>
    <property type="project" value="UniProtKB-SubCell"/>
</dbReference>
<dbReference type="Gene3D" id="2.70.50.70">
    <property type="match status" value="1"/>
</dbReference>
<dbReference type="AlphaFoldDB" id="A0A1M2VRZ7"/>
<feature type="signal peptide" evidence="9">
    <location>
        <begin position="1"/>
        <end position="20"/>
    </location>
</feature>
<dbReference type="OMA" id="HQWGSDH"/>
<keyword evidence="5 8" id="KW-0119">Carbohydrate metabolism</keyword>
<comment type="caution">
    <text evidence="11">The sequence shown here is derived from an EMBL/GenBank/DDBJ whole genome shotgun (WGS) entry which is preliminary data.</text>
</comment>
<keyword evidence="4 8" id="KW-1015">Disulfide bond</keyword>
<evidence type="ECO:0000256" key="8">
    <source>
        <dbReference type="RuleBase" id="RU368122"/>
    </source>
</evidence>
<dbReference type="InterPro" id="IPR049892">
    <property type="entry name" value="AA9"/>
</dbReference>
<keyword evidence="12" id="KW-1185">Reference proteome</keyword>
<evidence type="ECO:0000259" key="10">
    <source>
        <dbReference type="Pfam" id="PF03443"/>
    </source>
</evidence>
<reference evidence="11 12" key="1">
    <citation type="submission" date="2016-10" db="EMBL/GenBank/DDBJ databases">
        <title>Genome sequence of the basidiomycete white-rot fungus Trametes pubescens.</title>
        <authorList>
            <person name="Makela M.R."/>
            <person name="Granchi Z."/>
            <person name="Peng M."/>
            <person name="De Vries R.P."/>
            <person name="Grigoriev I."/>
            <person name="Riley R."/>
            <person name="Hilden K."/>
        </authorList>
    </citation>
    <scope>NUCLEOTIDE SEQUENCE [LARGE SCALE GENOMIC DNA]</scope>
    <source>
        <strain evidence="11 12">FBCC735</strain>
    </source>
</reference>
<comment type="function">
    <text evidence="8">Lytic polysaccharide monooxygenase (LMPO) that depolymerizes crystalline and amorphous polysaccharides via the oxidation of scissile alpha- or beta-(1-4)-glycosidic bonds, yielding C1 and/or C4 oxidation products. Catalysis by LPMOs requires the reduction of the active-site copper from Cu(II) to Cu(I) by a reducing agent and H(2)O(2) or O(2) as a cosubstrate.</text>
</comment>
<dbReference type="EMBL" id="MNAD01000777">
    <property type="protein sequence ID" value="OJT10389.1"/>
    <property type="molecule type" value="Genomic_DNA"/>
</dbReference>
<evidence type="ECO:0000256" key="3">
    <source>
        <dbReference type="ARBA" id="ARBA00023001"/>
    </source>
</evidence>
<comment type="domain">
    <text evidence="8">Has a modular structure: an endo-beta-1,4-glucanase catalytic module at the N-terminus, a linker rich in serines and threonines, and a C-terminal carbohydrate-binding module (CBM).</text>
</comment>
<dbReference type="Pfam" id="PF03443">
    <property type="entry name" value="AA9"/>
    <property type="match status" value="1"/>
</dbReference>
<dbReference type="GO" id="GO:0030245">
    <property type="term" value="P:cellulose catabolic process"/>
    <property type="evidence" value="ECO:0007669"/>
    <property type="project" value="UniProtKB-UniRule"/>
</dbReference>
<evidence type="ECO:0000256" key="6">
    <source>
        <dbReference type="ARBA" id="ARBA00023326"/>
    </source>
</evidence>